<dbReference type="OrthoDB" id="3366604at2"/>
<dbReference type="RefSeq" id="WP_042451707.1">
    <property type="nucleotide sequence ID" value="NZ_BBPN01000023.1"/>
</dbReference>
<dbReference type="eggNOG" id="COG0402">
    <property type="taxonomic scope" value="Bacteria"/>
</dbReference>
<name>A0A1H7M248_STRJI</name>
<reference evidence="3" key="1">
    <citation type="submission" date="2016-10" db="EMBL/GenBank/DDBJ databases">
        <authorList>
            <person name="Varghese N."/>
        </authorList>
    </citation>
    <scope>NUCLEOTIDE SEQUENCE [LARGE SCALE GENOMIC DNA]</scope>
    <source>
        <strain evidence="3">DSM 45096 / BCRC 16803 / CGMCC 4.1857 / CIP 109030 / JCM 12277 / KCTC 19219 / NBRC 100920 / 33214</strain>
    </source>
</reference>
<accession>A0A1H7M248</accession>
<evidence type="ECO:0000256" key="1">
    <source>
        <dbReference type="SAM" id="MobiDB-lite"/>
    </source>
</evidence>
<dbReference type="PANTHER" id="PTHR32027:SF9">
    <property type="entry name" value="BLL3847 PROTEIN"/>
    <property type="match status" value="1"/>
</dbReference>
<dbReference type="InterPro" id="IPR052349">
    <property type="entry name" value="Metallo-hydrolase_Enzymes"/>
</dbReference>
<organism evidence="2 3">
    <name type="scientific">Streptacidiphilus jiangxiensis</name>
    <dbReference type="NCBI Taxonomy" id="235985"/>
    <lineage>
        <taxon>Bacteria</taxon>
        <taxon>Bacillati</taxon>
        <taxon>Actinomycetota</taxon>
        <taxon>Actinomycetes</taxon>
        <taxon>Kitasatosporales</taxon>
        <taxon>Streptomycetaceae</taxon>
        <taxon>Streptacidiphilus</taxon>
    </lineage>
</organism>
<dbReference type="Gene3D" id="3.20.20.140">
    <property type="entry name" value="Metal-dependent hydrolases"/>
    <property type="match status" value="1"/>
</dbReference>
<dbReference type="InterPro" id="IPR032466">
    <property type="entry name" value="Metal_Hydrolase"/>
</dbReference>
<evidence type="ECO:0000313" key="3">
    <source>
        <dbReference type="Proteomes" id="UP000183015"/>
    </source>
</evidence>
<gene>
    <name evidence="2" type="ORF">SAMN05414137_105140</name>
</gene>
<dbReference type="GO" id="GO:0016814">
    <property type="term" value="F:hydrolase activity, acting on carbon-nitrogen (but not peptide) bonds, in cyclic amidines"/>
    <property type="evidence" value="ECO:0007669"/>
    <property type="project" value="TreeGrafter"/>
</dbReference>
<dbReference type="InterPro" id="IPR011059">
    <property type="entry name" value="Metal-dep_hydrolase_composite"/>
</dbReference>
<dbReference type="PANTHER" id="PTHR32027">
    <property type="entry name" value="CYTOSINE DEAMINASE"/>
    <property type="match status" value="1"/>
</dbReference>
<evidence type="ECO:0000313" key="2">
    <source>
        <dbReference type="EMBL" id="SEL05306.1"/>
    </source>
</evidence>
<sequence>MGPEAEPEPVLPGPGALLLTGARLADGRTVDVRLSGDRIEAVGTAGSLRAAERLDLSGYLLLPAPVEPHAHLDEALTAGSGAPAGSGGAASSGVPAGEAEEDLRRRITEAALTHLGYGSTAVRTHVLVSAATGLTRLDAALAAARDLRGLMDLQIIAMPDPSPNLTGDRGREERALLRQAARAGAHALGGRPGAAPAPQEALAALLELAGTCDLPLDLHLDGPRLLSSGGPRLLSSLPPGSVLTLAGPLPPPAVSTLADAAAPGSAATGTGSRFGIVVLPQGGCCVGPSGPGGFDAATARRLAESGLPLAAGSGALRDAARPVGRADPIEAAFLLAAATGLSARAAYDTVAPAARAILGLPGCAVEPGRPADLLALRGDCLDAALSGGHSRVVLHAGRVVSRTSAVREYADTTTAAVPRQVRPLGPA</sequence>
<dbReference type="SUPFAM" id="SSF51338">
    <property type="entry name" value="Composite domain of metallo-dependent hydrolases"/>
    <property type="match status" value="1"/>
</dbReference>
<dbReference type="EMBL" id="FOAZ01000005">
    <property type="protein sequence ID" value="SEL05306.1"/>
    <property type="molecule type" value="Genomic_DNA"/>
</dbReference>
<dbReference type="SUPFAM" id="SSF51556">
    <property type="entry name" value="Metallo-dependent hydrolases"/>
    <property type="match status" value="2"/>
</dbReference>
<dbReference type="AlphaFoldDB" id="A0A1H7M248"/>
<feature type="region of interest" description="Disordered" evidence="1">
    <location>
        <begin position="77"/>
        <end position="100"/>
    </location>
</feature>
<keyword evidence="3" id="KW-1185">Reference proteome</keyword>
<proteinExistence type="predicted"/>
<dbReference type="STRING" id="235985.SAMN05414137_105140"/>
<protein>
    <submittedName>
        <fullName evidence="2">Cytosine deaminase</fullName>
    </submittedName>
</protein>
<dbReference type="Proteomes" id="UP000183015">
    <property type="component" value="Unassembled WGS sequence"/>
</dbReference>